<feature type="region of interest" description="Disordered" evidence="1">
    <location>
        <begin position="1"/>
        <end position="29"/>
    </location>
</feature>
<dbReference type="Proteomes" id="UP000026962">
    <property type="component" value="Chromosome 11"/>
</dbReference>
<accession>A0A0E0MDE5</accession>
<reference evidence="2" key="1">
    <citation type="submission" date="2015-04" db="UniProtKB">
        <authorList>
            <consortium name="EnsemblPlants"/>
        </authorList>
    </citation>
    <scope>IDENTIFICATION</scope>
</reference>
<dbReference type="AlphaFoldDB" id="A0A0E0MDE5"/>
<name>A0A0E0MDE5_ORYPU</name>
<proteinExistence type="predicted"/>
<protein>
    <submittedName>
        <fullName evidence="2">Uncharacterized protein</fullName>
    </submittedName>
</protein>
<reference evidence="2" key="2">
    <citation type="submission" date="2018-05" db="EMBL/GenBank/DDBJ databases">
        <title>OpunRS2 (Oryza punctata Reference Sequence Version 2).</title>
        <authorList>
            <person name="Zhang J."/>
            <person name="Kudrna D."/>
            <person name="Lee S."/>
            <person name="Talag J."/>
            <person name="Welchert J."/>
            <person name="Wing R.A."/>
        </authorList>
    </citation>
    <scope>NUCLEOTIDE SEQUENCE [LARGE SCALE GENOMIC DNA]</scope>
</reference>
<dbReference type="HOGENOM" id="CLU_2658768_0_0_1"/>
<feature type="compositionally biased region" description="Basic and acidic residues" evidence="1">
    <location>
        <begin position="8"/>
        <end position="25"/>
    </location>
</feature>
<evidence type="ECO:0000313" key="2">
    <source>
        <dbReference type="EnsemblPlants" id="OPUNC11G05470.1"/>
    </source>
</evidence>
<evidence type="ECO:0000313" key="3">
    <source>
        <dbReference type="Proteomes" id="UP000026962"/>
    </source>
</evidence>
<organism evidence="2">
    <name type="scientific">Oryza punctata</name>
    <name type="common">Red rice</name>
    <dbReference type="NCBI Taxonomy" id="4537"/>
    <lineage>
        <taxon>Eukaryota</taxon>
        <taxon>Viridiplantae</taxon>
        <taxon>Streptophyta</taxon>
        <taxon>Embryophyta</taxon>
        <taxon>Tracheophyta</taxon>
        <taxon>Spermatophyta</taxon>
        <taxon>Magnoliopsida</taxon>
        <taxon>Liliopsida</taxon>
        <taxon>Poales</taxon>
        <taxon>Poaceae</taxon>
        <taxon>BOP clade</taxon>
        <taxon>Oryzoideae</taxon>
        <taxon>Oryzeae</taxon>
        <taxon>Oryzinae</taxon>
        <taxon>Oryza</taxon>
    </lineage>
</organism>
<dbReference type="Gramene" id="OPUNC11G05470.1">
    <property type="protein sequence ID" value="OPUNC11G05470.1"/>
    <property type="gene ID" value="OPUNC11G05470"/>
</dbReference>
<evidence type="ECO:0000256" key="1">
    <source>
        <dbReference type="SAM" id="MobiDB-lite"/>
    </source>
</evidence>
<dbReference type="EnsemblPlants" id="OPUNC11G05470.1">
    <property type="protein sequence ID" value="OPUNC11G05470.1"/>
    <property type="gene ID" value="OPUNC11G05470"/>
</dbReference>
<sequence>MEEEEVDEGNHDLDDRDEGCSEHRAPLPHTPCHYQMTVTISTLLVRAQAEAVSLSVASVSAPPCSVLMKNMMAVLE</sequence>
<keyword evidence="3" id="KW-1185">Reference proteome</keyword>